<keyword evidence="12" id="KW-0378">Hydrolase</keyword>
<dbReference type="InterPro" id="IPR027417">
    <property type="entry name" value="P-loop_NTPase"/>
</dbReference>
<dbReference type="GO" id="GO:0006508">
    <property type="term" value="P:proteolysis"/>
    <property type="evidence" value="ECO:0007669"/>
    <property type="project" value="UniProtKB-KW"/>
</dbReference>
<dbReference type="Pfam" id="PF10199">
    <property type="entry name" value="Adaptin_binding"/>
    <property type="match status" value="1"/>
</dbReference>
<dbReference type="GO" id="GO:0008233">
    <property type="term" value="F:peptidase activity"/>
    <property type="evidence" value="ECO:0007669"/>
    <property type="project" value="UniProtKB-KW"/>
</dbReference>
<organism evidence="12 13">
    <name type="scientific">Eufriesea mexicana</name>
    <dbReference type="NCBI Taxonomy" id="516756"/>
    <lineage>
        <taxon>Eukaryota</taxon>
        <taxon>Metazoa</taxon>
        <taxon>Ecdysozoa</taxon>
        <taxon>Arthropoda</taxon>
        <taxon>Hexapoda</taxon>
        <taxon>Insecta</taxon>
        <taxon>Pterygota</taxon>
        <taxon>Neoptera</taxon>
        <taxon>Endopterygota</taxon>
        <taxon>Hymenoptera</taxon>
        <taxon>Apocrita</taxon>
        <taxon>Aculeata</taxon>
        <taxon>Apoidea</taxon>
        <taxon>Anthophila</taxon>
        <taxon>Apidae</taxon>
        <taxon>Eufriesea</taxon>
    </lineage>
</organism>
<dbReference type="FunFam" id="3.40.50.300:FF:000033">
    <property type="entry name" value="26S protease regulatory subunit 6B"/>
    <property type="match status" value="1"/>
</dbReference>
<name>A0A310S7E8_9HYME</name>
<proteinExistence type="inferred from homology"/>
<keyword evidence="10" id="KW-0175">Coiled coil</keyword>
<dbReference type="AlphaFoldDB" id="A0A310S7E8"/>
<keyword evidence="13" id="KW-1185">Reference proteome</keyword>
<dbReference type="Pfam" id="PF00004">
    <property type="entry name" value="AAA"/>
    <property type="match status" value="1"/>
</dbReference>
<keyword evidence="12" id="KW-0645">Protease</keyword>
<evidence type="ECO:0000256" key="2">
    <source>
        <dbReference type="ARBA" id="ARBA00004496"/>
    </source>
</evidence>
<feature type="domain" description="AAA+ ATPase" evidence="11">
    <location>
        <begin position="180"/>
        <end position="319"/>
    </location>
</feature>
<dbReference type="GO" id="GO:0005524">
    <property type="term" value="F:ATP binding"/>
    <property type="evidence" value="ECO:0007669"/>
    <property type="project" value="UniProtKB-KW"/>
</dbReference>
<dbReference type="Gene3D" id="1.10.8.60">
    <property type="match status" value="1"/>
</dbReference>
<dbReference type="InterPro" id="IPR003593">
    <property type="entry name" value="AAA+_ATPase"/>
</dbReference>
<dbReference type="PANTHER" id="PTHR23073">
    <property type="entry name" value="26S PROTEASOME REGULATORY SUBUNIT"/>
    <property type="match status" value="1"/>
</dbReference>
<comment type="subcellular location">
    <subcellularLocation>
        <location evidence="2">Cytoplasm</location>
    </subcellularLocation>
    <subcellularLocation>
        <location evidence="1">Nucleus</location>
    </subcellularLocation>
</comment>
<dbReference type="GO" id="GO:0000502">
    <property type="term" value="C:proteasome complex"/>
    <property type="evidence" value="ECO:0007669"/>
    <property type="project" value="UniProtKB-KW"/>
</dbReference>
<evidence type="ECO:0000259" key="11">
    <source>
        <dbReference type="SMART" id="SM00382"/>
    </source>
</evidence>
<evidence type="ECO:0000256" key="10">
    <source>
        <dbReference type="SAM" id="Coils"/>
    </source>
</evidence>
<dbReference type="InterPro" id="IPR003959">
    <property type="entry name" value="ATPase_AAA_core"/>
</dbReference>
<keyword evidence="5 9" id="KW-0547">Nucleotide-binding</keyword>
<dbReference type="InterPro" id="IPR003960">
    <property type="entry name" value="ATPase_AAA_CS"/>
</dbReference>
<sequence length="611" mass="69102">MDCKPVIGHYTGAGDELDVEDLYTKYKKLQRMLEFLEVQEEYIKDEQRNLKKEYLHAQEEVKRIQSVPLVIGQFLEAVDQNTGIVGSTTGSNYYVRILSTIDRELLKPSASVALHKHSNALVDVLPPEADSSISMLQADEKPDIQYSDIGGMDMQKQEIREAVELPLTHFELYKQIGIDPPRGVLMYGPPGCGKTMLAKAVARHTTAAFIRVVGSEFVQKYLGEGPRMVRDVFRLAKENSPAIIFVDEIDAIATKRFDAQTGADREVQRILLELLNQMDGFDQTTNVKVIMATNRADTLDPALLRPGRLDRKIEFPLPDRRQKRLIFSTITAKMNLSEEVDLEDYVARPDRISGADINAICQEAGMHAVHIGGVKLSNQDHFEYHLWNIQNKYYKTQVLICSTENFSQDISVDGVEALIVHHDPQAANADQNLKEWSSLITSLAEAEVLLFSCHFITDTVIRNKVIKWCLQNRFELIELNRPDVDASEADSENNKYGIERIIEALHAHMWPNMILKGKSSDIEEGTDMNEVEEQFENIELSQDSTETLPMENMLDGIMGEENADFGELFSQLRAMKEHAALLPTNQRRIAAEQLVTAFWKAMGGDPSEMED</sequence>
<evidence type="ECO:0000256" key="5">
    <source>
        <dbReference type="ARBA" id="ARBA00022741"/>
    </source>
</evidence>
<evidence type="ECO:0000313" key="13">
    <source>
        <dbReference type="Proteomes" id="UP000250275"/>
    </source>
</evidence>
<dbReference type="Gene3D" id="2.40.50.140">
    <property type="entry name" value="Nucleic acid-binding proteins"/>
    <property type="match status" value="1"/>
</dbReference>
<dbReference type="Pfam" id="PF16450">
    <property type="entry name" value="Prot_ATP_ID_OB_C"/>
    <property type="match status" value="1"/>
</dbReference>
<evidence type="ECO:0000256" key="7">
    <source>
        <dbReference type="ARBA" id="ARBA00022942"/>
    </source>
</evidence>
<dbReference type="OrthoDB" id="10255768at2759"/>
<evidence type="ECO:0000256" key="8">
    <source>
        <dbReference type="ARBA" id="ARBA00023242"/>
    </source>
</evidence>
<evidence type="ECO:0000313" key="12">
    <source>
        <dbReference type="EMBL" id="OAD53834.1"/>
    </source>
</evidence>
<dbReference type="SUPFAM" id="SSF52540">
    <property type="entry name" value="P-loop containing nucleoside triphosphate hydrolases"/>
    <property type="match status" value="1"/>
</dbReference>
<protein>
    <submittedName>
        <fullName evidence="12">26S protease regulatory subunit 6B</fullName>
    </submittedName>
</protein>
<keyword evidence="7" id="KW-0647">Proteasome</keyword>
<evidence type="ECO:0000256" key="1">
    <source>
        <dbReference type="ARBA" id="ARBA00004123"/>
    </source>
</evidence>
<dbReference type="GO" id="GO:0005634">
    <property type="term" value="C:nucleus"/>
    <property type="evidence" value="ECO:0007669"/>
    <property type="project" value="UniProtKB-SubCell"/>
</dbReference>
<dbReference type="GO" id="GO:0016887">
    <property type="term" value="F:ATP hydrolysis activity"/>
    <property type="evidence" value="ECO:0007669"/>
    <property type="project" value="InterPro"/>
</dbReference>
<feature type="coiled-coil region" evidence="10">
    <location>
        <begin position="19"/>
        <end position="53"/>
    </location>
</feature>
<dbReference type="FunFam" id="2.40.50.140:FF:000046">
    <property type="entry name" value="26S protease regulatory subunit 6B"/>
    <property type="match status" value="1"/>
</dbReference>
<dbReference type="EMBL" id="KQ765605">
    <property type="protein sequence ID" value="OAD53834.1"/>
    <property type="molecule type" value="Genomic_DNA"/>
</dbReference>
<dbReference type="GO" id="GO:0005737">
    <property type="term" value="C:cytoplasm"/>
    <property type="evidence" value="ECO:0007669"/>
    <property type="project" value="UniProtKB-SubCell"/>
</dbReference>
<dbReference type="SMART" id="SM00382">
    <property type="entry name" value="AAA"/>
    <property type="match status" value="1"/>
</dbReference>
<keyword evidence="6 9" id="KW-0067">ATP-binding</keyword>
<dbReference type="Gene3D" id="3.40.50.300">
    <property type="entry name" value="P-loop containing nucleotide triphosphate hydrolases"/>
    <property type="match status" value="1"/>
</dbReference>
<keyword evidence="4" id="KW-0963">Cytoplasm</keyword>
<dbReference type="InterPro" id="IPR050221">
    <property type="entry name" value="26S_Proteasome_ATPase"/>
</dbReference>
<comment type="similarity">
    <text evidence="3 9">Belongs to the AAA ATPase family.</text>
</comment>
<dbReference type="PROSITE" id="PS00674">
    <property type="entry name" value="AAA"/>
    <property type="match status" value="1"/>
</dbReference>
<dbReference type="InterPro" id="IPR012340">
    <property type="entry name" value="NA-bd_OB-fold"/>
</dbReference>
<dbReference type="CDD" id="cd19502">
    <property type="entry name" value="RecA-like_PAN_like"/>
    <property type="match status" value="1"/>
</dbReference>
<evidence type="ECO:0000256" key="6">
    <source>
        <dbReference type="ARBA" id="ARBA00022840"/>
    </source>
</evidence>
<dbReference type="Proteomes" id="UP000250275">
    <property type="component" value="Unassembled WGS sequence"/>
</dbReference>
<keyword evidence="8" id="KW-0539">Nucleus</keyword>
<accession>A0A310S7E8</accession>
<evidence type="ECO:0000256" key="9">
    <source>
        <dbReference type="RuleBase" id="RU003651"/>
    </source>
</evidence>
<evidence type="ECO:0000256" key="3">
    <source>
        <dbReference type="ARBA" id="ARBA00006914"/>
    </source>
</evidence>
<dbReference type="InterPro" id="IPR032501">
    <property type="entry name" value="Prot_ATP_ID_OB_2nd"/>
</dbReference>
<gene>
    <name evidence="12" type="ORF">WN48_08807</name>
</gene>
<reference evidence="12 13" key="1">
    <citation type="submission" date="2015-07" db="EMBL/GenBank/DDBJ databases">
        <title>The genome of Eufriesea mexicana.</title>
        <authorList>
            <person name="Pan H."/>
            <person name="Kapheim K."/>
        </authorList>
    </citation>
    <scope>NUCLEOTIDE SEQUENCE [LARGE SCALE GENOMIC DNA]</scope>
    <source>
        <strain evidence="12">0111107269</strain>
        <tissue evidence="12">Whole body</tissue>
    </source>
</reference>
<evidence type="ECO:0000256" key="4">
    <source>
        <dbReference type="ARBA" id="ARBA00022490"/>
    </source>
</evidence>